<protein>
    <recommendedName>
        <fullName evidence="4">OmpR/PhoB-type domain-containing protein</fullName>
    </recommendedName>
</protein>
<dbReference type="GO" id="GO:0006355">
    <property type="term" value="P:regulation of DNA-templated transcription"/>
    <property type="evidence" value="ECO:0007669"/>
    <property type="project" value="TreeGrafter"/>
</dbReference>
<dbReference type="Proteomes" id="UP001348817">
    <property type="component" value="Chromosome"/>
</dbReference>
<dbReference type="KEGG" id="fax:FUAX_07500"/>
<dbReference type="PANTHER" id="PTHR35807">
    <property type="entry name" value="TRANSCRIPTIONAL REGULATOR REDD-RELATED"/>
    <property type="match status" value="1"/>
</dbReference>
<proteinExistence type="predicted"/>
<gene>
    <name evidence="2" type="ORF">FUAX_07500</name>
</gene>
<dbReference type="AlphaFoldDB" id="A0AAU9CXH9"/>
<evidence type="ECO:0000256" key="1">
    <source>
        <dbReference type="SAM" id="Phobius"/>
    </source>
</evidence>
<keyword evidence="3" id="KW-1185">Reference proteome</keyword>
<evidence type="ECO:0000313" key="2">
    <source>
        <dbReference type="EMBL" id="BDD08318.1"/>
    </source>
</evidence>
<name>A0AAU9CXH9_9BACT</name>
<evidence type="ECO:0008006" key="4">
    <source>
        <dbReference type="Google" id="ProtNLM"/>
    </source>
</evidence>
<organism evidence="2 3">
    <name type="scientific">Fulvitalea axinellae</name>
    <dbReference type="NCBI Taxonomy" id="1182444"/>
    <lineage>
        <taxon>Bacteria</taxon>
        <taxon>Pseudomonadati</taxon>
        <taxon>Bacteroidota</taxon>
        <taxon>Cytophagia</taxon>
        <taxon>Cytophagales</taxon>
        <taxon>Persicobacteraceae</taxon>
        <taxon>Fulvitalea</taxon>
    </lineage>
</organism>
<evidence type="ECO:0000313" key="3">
    <source>
        <dbReference type="Proteomes" id="UP001348817"/>
    </source>
</evidence>
<keyword evidence="1" id="KW-1133">Transmembrane helix</keyword>
<feature type="transmembrane region" description="Helical" evidence="1">
    <location>
        <begin position="40"/>
        <end position="59"/>
    </location>
</feature>
<sequence>MVRSRLLIFKGAFLSAGIPVSVLGKTQGIITSLEQETLVGIAVLGLLLGCIILGLQYAWAKWFGPAKDKAQTKAKSTGLIRHARIELIGRFRVLDKDGRESLNVSPQMRELFALFLLGKPKGINPTREMIGEAFWKDDSDTEKVKSRRSTLMSKFRKILKEEELGTVKFRDGVWLLELAEGVECDIFPVYRWLKGDGTEHDAEEARKILIAAGKGTICPGIKSEWIQEYRDAYKKMMRERLGAIILDD</sequence>
<keyword evidence="1" id="KW-0812">Transmembrane</keyword>
<dbReference type="GO" id="GO:0003677">
    <property type="term" value="F:DNA binding"/>
    <property type="evidence" value="ECO:0007669"/>
    <property type="project" value="TreeGrafter"/>
</dbReference>
<dbReference type="InterPro" id="IPR051677">
    <property type="entry name" value="AfsR-DnrI-RedD_regulator"/>
</dbReference>
<dbReference type="EMBL" id="AP025314">
    <property type="protein sequence ID" value="BDD08318.1"/>
    <property type="molecule type" value="Genomic_DNA"/>
</dbReference>
<dbReference type="RefSeq" id="WP_338393586.1">
    <property type="nucleotide sequence ID" value="NZ_AP025314.1"/>
</dbReference>
<accession>A0AAU9CXH9</accession>
<keyword evidence="1" id="KW-0472">Membrane</keyword>
<dbReference type="PANTHER" id="PTHR35807:SF1">
    <property type="entry name" value="TRANSCRIPTIONAL REGULATOR REDD"/>
    <property type="match status" value="1"/>
</dbReference>
<reference evidence="2 3" key="1">
    <citation type="submission" date="2021-12" db="EMBL/GenBank/DDBJ databases">
        <title>Genome sequencing of bacteria with rrn-lacking chromosome and rrn-plasmid.</title>
        <authorList>
            <person name="Anda M."/>
            <person name="Iwasaki W."/>
        </authorList>
    </citation>
    <scope>NUCLEOTIDE SEQUENCE [LARGE SCALE GENOMIC DNA]</scope>
    <source>
        <strain evidence="2 3">DSM 100852</strain>
    </source>
</reference>